<dbReference type="AlphaFoldDB" id="A0A8H9LCN4"/>
<feature type="region of interest" description="Disordered" evidence="1">
    <location>
        <begin position="1"/>
        <end position="63"/>
    </location>
</feature>
<accession>A0A8H9LCN4</accession>
<proteinExistence type="predicted"/>
<dbReference type="Proteomes" id="UP000653480">
    <property type="component" value="Unassembled WGS sequence"/>
</dbReference>
<dbReference type="EMBL" id="BMMN01000014">
    <property type="protein sequence ID" value="GGO26365.1"/>
    <property type="molecule type" value="Genomic_DNA"/>
</dbReference>
<reference evidence="2" key="1">
    <citation type="journal article" date="2014" name="Int. J. Syst. Evol. Microbiol.">
        <title>Complete genome sequence of Corynebacterium casei LMG S-19264T (=DSM 44701T), isolated from a smear-ripened cheese.</title>
        <authorList>
            <consortium name="US DOE Joint Genome Institute (JGI-PGF)"/>
            <person name="Walter F."/>
            <person name="Albersmeier A."/>
            <person name="Kalinowski J."/>
            <person name="Ruckert C."/>
        </authorList>
    </citation>
    <scope>NUCLEOTIDE SEQUENCE</scope>
    <source>
        <strain evidence="2">CGMCC 4.7138</strain>
    </source>
</reference>
<reference evidence="2" key="2">
    <citation type="submission" date="2020-09" db="EMBL/GenBank/DDBJ databases">
        <authorList>
            <person name="Sun Q."/>
            <person name="Zhou Y."/>
        </authorList>
    </citation>
    <scope>NUCLEOTIDE SEQUENCE</scope>
    <source>
        <strain evidence="2">CGMCC 4.7138</strain>
    </source>
</reference>
<evidence type="ECO:0000256" key="1">
    <source>
        <dbReference type="SAM" id="MobiDB-lite"/>
    </source>
</evidence>
<feature type="compositionally biased region" description="Basic and acidic residues" evidence="1">
    <location>
        <begin position="30"/>
        <end position="41"/>
    </location>
</feature>
<gene>
    <name evidence="2" type="ORF">GCM10011574_58610</name>
</gene>
<name>A0A8H9LCN4_9ACTN</name>
<keyword evidence="3" id="KW-1185">Reference proteome</keyword>
<evidence type="ECO:0000313" key="2">
    <source>
        <dbReference type="EMBL" id="GGO26365.1"/>
    </source>
</evidence>
<comment type="caution">
    <text evidence="2">The sequence shown here is derived from an EMBL/GenBank/DDBJ whole genome shotgun (WGS) entry which is preliminary data.</text>
</comment>
<sequence>MCVLQQNLPDQDDRPAEPPATPDPLPQGIEDLRGLPHDPDPRGPVARRATGRDDSGATNRALS</sequence>
<evidence type="ECO:0000313" key="3">
    <source>
        <dbReference type="Proteomes" id="UP000653480"/>
    </source>
</evidence>
<organism evidence="2 3">
    <name type="scientific">Microbispora bryophytorum</name>
    <dbReference type="NCBI Taxonomy" id="1460882"/>
    <lineage>
        <taxon>Bacteria</taxon>
        <taxon>Bacillati</taxon>
        <taxon>Actinomycetota</taxon>
        <taxon>Actinomycetes</taxon>
        <taxon>Streptosporangiales</taxon>
        <taxon>Streptosporangiaceae</taxon>
        <taxon>Microbispora</taxon>
    </lineage>
</organism>
<protein>
    <submittedName>
        <fullName evidence="2">Uncharacterized protein</fullName>
    </submittedName>
</protein>